<dbReference type="InterPro" id="IPR013786">
    <property type="entry name" value="AcylCoA_DH/ox_N"/>
</dbReference>
<evidence type="ECO:0000259" key="3">
    <source>
        <dbReference type="Pfam" id="PF02771"/>
    </source>
</evidence>
<accession>A0A1T4NWW2</accession>
<evidence type="ECO:0000256" key="2">
    <source>
        <dbReference type="ARBA" id="ARBA00049661"/>
    </source>
</evidence>
<feature type="domain" description="Acyl-CoA dehydrogenase/oxidase N-terminal" evidence="3">
    <location>
        <begin position="41"/>
        <end position="108"/>
    </location>
</feature>
<gene>
    <name evidence="5" type="ORF">SAMN02745126_02502</name>
</gene>
<evidence type="ECO:0000313" key="6">
    <source>
        <dbReference type="Proteomes" id="UP000190092"/>
    </source>
</evidence>
<keyword evidence="5" id="KW-0503">Monooxygenase</keyword>
<dbReference type="Pfam" id="PF08028">
    <property type="entry name" value="Acyl-CoA_dh_2"/>
    <property type="match status" value="1"/>
</dbReference>
<evidence type="ECO:0000313" key="5">
    <source>
        <dbReference type="EMBL" id="SJZ83711.1"/>
    </source>
</evidence>
<proteinExistence type="inferred from homology"/>
<evidence type="ECO:0000259" key="4">
    <source>
        <dbReference type="Pfam" id="PF08028"/>
    </source>
</evidence>
<protein>
    <submittedName>
        <fullName evidence="5">3-hydroxy-9,10-secoandrosta-1,3,5(10)-triene-9,17-dione monooxygenase</fullName>
    </submittedName>
</protein>
<dbReference type="InterPro" id="IPR013107">
    <property type="entry name" value="Acyl-CoA_DH_C"/>
</dbReference>
<dbReference type="Gene3D" id="2.40.110.10">
    <property type="entry name" value="Butyryl-CoA Dehydrogenase, subunit A, domain 2"/>
    <property type="match status" value="1"/>
</dbReference>
<dbReference type="Proteomes" id="UP000190092">
    <property type="component" value="Unassembled WGS sequence"/>
</dbReference>
<keyword evidence="1" id="KW-0560">Oxidoreductase</keyword>
<dbReference type="GO" id="GO:0016712">
    <property type="term" value="F:oxidoreductase activity, acting on paired donors, with incorporation or reduction of molecular oxygen, reduced flavin or flavoprotein as one donor, and incorporation of one atom of oxygen"/>
    <property type="evidence" value="ECO:0007669"/>
    <property type="project" value="TreeGrafter"/>
</dbReference>
<dbReference type="AlphaFoldDB" id="A0A1T4NWW2"/>
<name>A0A1T4NWW2_9HYPH</name>
<dbReference type="PIRSF" id="PIRSF016578">
    <property type="entry name" value="HsaA"/>
    <property type="match status" value="1"/>
</dbReference>
<keyword evidence="6" id="KW-1185">Reference proteome</keyword>
<dbReference type="InterPro" id="IPR050741">
    <property type="entry name" value="Acyl-CoA_dehydrogenase"/>
</dbReference>
<dbReference type="InterPro" id="IPR036250">
    <property type="entry name" value="AcylCo_DH-like_C"/>
</dbReference>
<comment type="similarity">
    <text evidence="2">Belongs to the HpaH/HsaA monooxygenase family.</text>
</comment>
<feature type="domain" description="Acyl-CoA dehydrogenase C-terminal" evidence="4">
    <location>
        <begin position="263"/>
        <end position="394"/>
    </location>
</feature>
<reference evidence="6" key="1">
    <citation type="submission" date="2017-02" db="EMBL/GenBank/DDBJ databases">
        <authorList>
            <person name="Varghese N."/>
            <person name="Submissions S."/>
        </authorList>
    </citation>
    <scope>NUCLEOTIDE SEQUENCE [LARGE SCALE GENOMIC DNA]</scope>
    <source>
        <strain evidence="6">ATCC 27094</strain>
    </source>
</reference>
<dbReference type="OrthoDB" id="8250967at2"/>
<dbReference type="GO" id="GO:0050660">
    <property type="term" value="F:flavin adenine dinucleotide binding"/>
    <property type="evidence" value="ECO:0007669"/>
    <property type="project" value="InterPro"/>
</dbReference>
<dbReference type="SUPFAM" id="SSF47203">
    <property type="entry name" value="Acyl-CoA dehydrogenase C-terminal domain-like"/>
    <property type="match status" value="1"/>
</dbReference>
<dbReference type="GO" id="GO:0033539">
    <property type="term" value="P:fatty acid beta-oxidation using acyl-CoA dehydrogenase"/>
    <property type="evidence" value="ECO:0007669"/>
    <property type="project" value="TreeGrafter"/>
</dbReference>
<dbReference type="Pfam" id="PF02771">
    <property type="entry name" value="Acyl-CoA_dh_N"/>
    <property type="match status" value="1"/>
</dbReference>
<dbReference type="InterPro" id="IPR037069">
    <property type="entry name" value="AcylCoA_DH/ox_N_sf"/>
</dbReference>
<dbReference type="Gene3D" id="1.20.140.10">
    <property type="entry name" value="Butyryl-CoA Dehydrogenase, subunit A, domain 3"/>
    <property type="match status" value="1"/>
</dbReference>
<evidence type="ECO:0000256" key="1">
    <source>
        <dbReference type="ARBA" id="ARBA00023002"/>
    </source>
</evidence>
<dbReference type="RefSeq" id="WP_085934177.1">
    <property type="nucleotide sequence ID" value="NZ_FUWJ01000002.1"/>
</dbReference>
<dbReference type="EMBL" id="FUWJ01000002">
    <property type="protein sequence ID" value="SJZ83711.1"/>
    <property type="molecule type" value="Genomic_DNA"/>
</dbReference>
<dbReference type="InterPro" id="IPR009100">
    <property type="entry name" value="AcylCoA_DH/oxidase_NM_dom_sf"/>
</dbReference>
<dbReference type="STRING" id="225324.SAMN02745126_02502"/>
<organism evidence="5 6">
    <name type="scientific">Enhydrobacter aerosaccus</name>
    <dbReference type="NCBI Taxonomy" id="225324"/>
    <lineage>
        <taxon>Bacteria</taxon>
        <taxon>Pseudomonadati</taxon>
        <taxon>Pseudomonadota</taxon>
        <taxon>Alphaproteobacteria</taxon>
        <taxon>Hyphomicrobiales</taxon>
        <taxon>Enhydrobacter</taxon>
    </lineage>
</organism>
<dbReference type="PANTHER" id="PTHR48083:SF19">
    <property type="entry name" value="FLAVIN-DEPENDENT MONOOXYGENASE, OXYGENASE SUBUNIT HSAA"/>
    <property type="match status" value="1"/>
</dbReference>
<dbReference type="InterPro" id="IPR046373">
    <property type="entry name" value="Acyl-CoA_Oxase/DH_mid-dom_sf"/>
</dbReference>
<dbReference type="Gene3D" id="1.10.540.10">
    <property type="entry name" value="Acyl-CoA dehydrogenase/oxidase, N-terminal domain"/>
    <property type="match status" value="1"/>
</dbReference>
<dbReference type="GO" id="GO:0003995">
    <property type="term" value="F:acyl-CoA dehydrogenase activity"/>
    <property type="evidence" value="ECO:0007669"/>
    <property type="project" value="TreeGrafter"/>
</dbReference>
<dbReference type="PANTHER" id="PTHR48083">
    <property type="entry name" value="MEDIUM-CHAIN SPECIFIC ACYL-COA DEHYDROGENASE, MITOCHONDRIAL-RELATED"/>
    <property type="match status" value="1"/>
</dbReference>
<dbReference type="GO" id="GO:0005737">
    <property type="term" value="C:cytoplasm"/>
    <property type="evidence" value="ECO:0007669"/>
    <property type="project" value="TreeGrafter"/>
</dbReference>
<dbReference type="SUPFAM" id="SSF56645">
    <property type="entry name" value="Acyl-CoA dehydrogenase NM domain-like"/>
    <property type="match status" value="1"/>
</dbReference>
<sequence length="416" mass="45113">MNGTRGAKVAWTPSATLPKQRVSFATVGYEEMVARARRLSPVIAQRAEACERLRRLPDETEQDLHTAGLFRMVQPTRVGGAELDVGIFIDTCTEIARVCPSTAWNLGNLASHHWMLGYFPPETQDELWDASPDVLIATSLVFPAGRGRKVDGGYEISGRWPLSSGVDNSDWNMLAFMVRERDDGPPIDQRLALVHRSQYEIIDTWHAVGLSGTGSKDVAIKSLFVPERRTLSAWDLSGRPHPGLAVNKTPLFRLPMLALGPYILSGVMLGCARGAYESAVGGARKRNATMTGLPVGASQSVQIKVAEAGARIDAAELLMRNVCEHAMTAARTGAEPAHEDKVRYRRDAFFSVRMCLEAVDILMGIAGSGGLYLGSSMQRLFRDAHAANAHVMFSPDVQGAIFGQHALGLSGPPPVL</sequence>